<organism evidence="2">
    <name type="scientific">Favella ehrenbergii</name>
    <dbReference type="NCBI Taxonomy" id="182087"/>
    <lineage>
        <taxon>Eukaryota</taxon>
        <taxon>Sar</taxon>
        <taxon>Alveolata</taxon>
        <taxon>Ciliophora</taxon>
        <taxon>Intramacronucleata</taxon>
        <taxon>Spirotrichea</taxon>
        <taxon>Choreotrichia</taxon>
        <taxon>Tintinnida</taxon>
        <taxon>Xystonellidae</taxon>
        <taxon>Favella</taxon>
    </lineage>
</organism>
<keyword evidence="1" id="KW-0812">Transmembrane</keyword>
<sequence>MGELDCDKDTAFESFIIKMNQTFNNEVDMYGDIQKAGDSALKVLEFGVPIPFEFVSDQEKMTKVRSMFRVNTDIPGAIEVVHPNKFLPNLRPVEEFRHTPIIPISEKDLFKYKQDVEERNRKGYYVEIRKDTIYFYTISFLTLGMLFYAFLMVNEKQMRIKEDMERSKTLRTKAMSGRKGASLIAERDLDNMESGSRKMF</sequence>
<dbReference type="EMBL" id="HBIE01011287">
    <property type="protein sequence ID" value="CAE0308538.1"/>
    <property type="molecule type" value="Transcribed_RNA"/>
</dbReference>
<evidence type="ECO:0000313" key="2">
    <source>
        <dbReference type="EMBL" id="CAE0308538.1"/>
    </source>
</evidence>
<feature type="transmembrane region" description="Helical" evidence="1">
    <location>
        <begin position="133"/>
        <end position="151"/>
    </location>
</feature>
<proteinExistence type="predicted"/>
<accession>A0A7S3HYL1</accession>
<reference evidence="2" key="1">
    <citation type="submission" date="2021-01" db="EMBL/GenBank/DDBJ databases">
        <authorList>
            <person name="Corre E."/>
            <person name="Pelletier E."/>
            <person name="Niang G."/>
            <person name="Scheremetjew M."/>
            <person name="Finn R."/>
            <person name="Kale V."/>
            <person name="Holt S."/>
            <person name="Cochrane G."/>
            <person name="Meng A."/>
            <person name="Brown T."/>
            <person name="Cohen L."/>
        </authorList>
    </citation>
    <scope>NUCLEOTIDE SEQUENCE</scope>
    <source>
        <strain evidence="2">Fehren 1</strain>
    </source>
</reference>
<gene>
    <name evidence="2" type="ORF">FEHR0123_LOCUS3447</name>
</gene>
<keyword evidence="1" id="KW-1133">Transmembrane helix</keyword>
<dbReference type="AlphaFoldDB" id="A0A7S3HYL1"/>
<name>A0A7S3HYL1_9SPIT</name>
<keyword evidence="1" id="KW-0472">Membrane</keyword>
<evidence type="ECO:0000256" key="1">
    <source>
        <dbReference type="SAM" id="Phobius"/>
    </source>
</evidence>
<protein>
    <submittedName>
        <fullName evidence="2">Uncharacterized protein</fullName>
    </submittedName>
</protein>